<sequence>MTEYSETANQEFTNHPVNININVIINSITISLYNEITSILDKNISANAHLNAKITTIDAIVKFKFLSNIVVIKVIITLKTSDIKLIFSINFSSLKVFKYVLISNAIFPSNTHIGNSNAIYIKLSAYCGNHADIATLSG</sequence>
<comment type="caution">
    <text evidence="1">The sequence shown here is derived from an EMBL/GenBank/DDBJ whole genome shotgun (WGS) entry which is preliminary data.</text>
</comment>
<protein>
    <submittedName>
        <fullName evidence="1">Uncharacterized protein</fullName>
    </submittedName>
</protein>
<organism evidence="1">
    <name type="scientific">bioreactor metagenome</name>
    <dbReference type="NCBI Taxonomy" id="1076179"/>
    <lineage>
        <taxon>unclassified sequences</taxon>
        <taxon>metagenomes</taxon>
        <taxon>ecological metagenomes</taxon>
    </lineage>
</organism>
<name>A0A645G1Z6_9ZZZZ</name>
<dbReference type="AlphaFoldDB" id="A0A645G1Z6"/>
<accession>A0A645G1Z6</accession>
<evidence type="ECO:0000313" key="1">
    <source>
        <dbReference type="EMBL" id="MPN19829.1"/>
    </source>
</evidence>
<dbReference type="EMBL" id="VSSQ01067441">
    <property type="protein sequence ID" value="MPN19829.1"/>
    <property type="molecule type" value="Genomic_DNA"/>
</dbReference>
<proteinExistence type="predicted"/>
<gene>
    <name evidence="1" type="ORF">SDC9_167201</name>
</gene>
<reference evidence="1" key="1">
    <citation type="submission" date="2019-08" db="EMBL/GenBank/DDBJ databases">
        <authorList>
            <person name="Kucharzyk K."/>
            <person name="Murdoch R.W."/>
            <person name="Higgins S."/>
            <person name="Loffler F."/>
        </authorList>
    </citation>
    <scope>NUCLEOTIDE SEQUENCE</scope>
</reference>